<dbReference type="EMBL" id="BMAT01008253">
    <property type="protein sequence ID" value="GFR81277.1"/>
    <property type="molecule type" value="Genomic_DNA"/>
</dbReference>
<evidence type="ECO:0000313" key="2">
    <source>
        <dbReference type="Proteomes" id="UP000762676"/>
    </source>
</evidence>
<dbReference type="Proteomes" id="UP000762676">
    <property type="component" value="Unassembled WGS sequence"/>
</dbReference>
<organism evidence="1 2">
    <name type="scientific">Elysia marginata</name>
    <dbReference type="NCBI Taxonomy" id="1093978"/>
    <lineage>
        <taxon>Eukaryota</taxon>
        <taxon>Metazoa</taxon>
        <taxon>Spiralia</taxon>
        <taxon>Lophotrochozoa</taxon>
        <taxon>Mollusca</taxon>
        <taxon>Gastropoda</taxon>
        <taxon>Heterobranchia</taxon>
        <taxon>Euthyneura</taxon>
        <taxon>Panpulmonata</taxon>
        <taxon>Sacoglossa</taxon>
        <taxon>Placobranchoidea</taxon>
        <taxon>Plakobranchidae</taxon>
        <taxon>Elysia</taxon>
    </lineage>
</organism>
<evidence type="ECO:0000313" key="1">
    <source>
        <dbReference type="EMBL" id="GFR81277.1"/>
    </source>
</evidence>
<reference evidence="1 2" key="1">
    <citation type="journal article" date="2021" name="Elife">
        <title>Chloroplast acquisition without the gene transfer in kleptoplastic sea slugs, Plakobranchus ocellatus.</title>
        <authorList>
            <person name="Maeda T."/>
            <person name="Takahashi S."/>
            <person name="Yoshida T."/>
            <person name="Shimamura S."/>
            <person name="Takaki Y."/>
            <person name="Nagai Y."/>
            <person name="Toyoda A."/>
            <person name="Suzuki Y."/>
            <person name="Arimoto A."/>
            <person name="Ishii H."/>
            <person name="Satoh N."/>
            <person name="Nishiyama T."/>
            <person name="Hasebe M."/>
            <person name="Maruyama T."/>
            <person name="Minagawa J."/>
            <person name="Obokata J."/>
            <person name="Shigenobu S."/>
        </authorList>
    </citation>
    <scope>NUCLEOTIDE SEQUENCE [LARGE SCALE GENOMIC DNA]</scope>
</reference>
<name>A0AAV4G6E3_9GAST</name>
<keyword evidence="2" id="KW-1185">Reference proteome</keyword>
<comment type="caution">
    <text evidence="1">The sequence shown here is derived from an EMBL/GenBank/DDBJ whole genome shotgun (WGS) entry which is preliminary data.</text>
</comment>
<dbReference type="AlphaFoldDB" id="A0AAV4G6E3"/>
<accession>A0AAV4G6E3</accession>
<protein>
    <submittedName>
        <fullName evidence="1">Uncharacterized protein</fullName>
    </submittedName>
</protein>
<gene>
    <name evidence="1" type="ORF">ElyMa_004066400</name>
</gene>
<sequence>MADGSGSQSRTFCDPNSRRATLIHSTKELHSNTVPGASAILIAEHNVAVTCTASIIRGLLYFNILFSPRTPNWIDQRNDTRYVGPCHSQCTFNPRPARCDAYQF</sequence>
<proteinExistence type="predicted"/>